<dbReference type="PROSITE" id="PS00498">
    <property type="entry name" value="TYROSINASE_2"/>
    <property type="match status" value="1"/>
</dbReference>
<protein>
    <recommendedName>
        <fullName evidence="4">Tyrosinase copper-binding domain-containing protein</fullName>
    </recommendedName>
</protein>
<keyword evidence="6" id="KW-1185">Reference proteome</keyword>
<dbReference type="InterPro" id="IPR008922">
    <property type="entry name" value="Di-copper_centre_dom_sf"/>
</dbReference>
<evidence type="ECO:0000256" key="1">
    <source>
        <dbReference type="ARBA" id="ARBA00022723"/>
    </source>
</evidence>
<keyword evidence="3" id="KW-0732">Signal</keyword>
<evidence type="ECO:0000256" key="3">
    <source>
        <dbReference type="SAM" id="SignalP"/>
    </source>
</evidence>
<proteinExistence type="predicted"/>
<dbReference type="Pfam" id="PF00264">
    <property type="entry name" value="Tyrosinase"/>
    <property type="match status" value="1"/>
</dbReference>
<dbReference type="PANTHER" id="PTHR11474:SF126">
    <property type="entry name" value="TYROSINASE-LIKE PROTEIN TYR-1-RELATED"/>
    <property type="match status" value="1"/>
</dbReference>
<evidence type="ECO:0000256" key="2">
    <source>
        <dbReference type="ARBA" id="ARBA00023008"/>
    </source>
</evidence>
<keyword evidence="1" id="KW-0479">Metal-binding</keyword>
<feature type="chain" id="PRO_5047404118" description="Tyrosinase copper-binding domain-containing protein" evidence="3">
    <location>
        <begin position="23"/>
        <end position="458"/>
    </location>
</feature>
<dbReference type="InterPro" id="IPR002227">
    <property type="entry name" value="Tyrosinase_Cu-bd"/>
</dbReference>
<evidence type="ECO:0000313" key="6">
    <source>
        <dbReference type="Proteomes" id="UP001479436"/>
    </source>
</evidence>
<evidence type="ECO:0000313" key="5">
    <source>
        <dbReference type="EMBL" id="KAK9764456.1"/>
    </source>
</evidence>
<feature type="domain" description="Tyrosinase copper-binding" evidence="4">
    <location>
        <begin position="228"/>
        <end position="239"/>
    </location>
</feature>
<dbReference type="PRINTS" id="PR00092">
    <property type="entry name" value="TYROSINASE"/>
</dbReference>
<dbReference type="PANTHER" id="PTHR11474">
    <property type="entry name" value="TYROSINASE FAMILY MEMBER"/>
    <property type="match status" value="1"/>
</dbReference>
<sequence length="458" mass="52586">MTISVRLSWALYALLFSVGVRSSYEMPNSAFSGPQGLPTKCTHISVRKEIRQMTKREWDGFIDAFHKLHDRGLHTYLVPLHKEYDMWAHQTPAFFPWHRYYIRVFERRLQEIDPNVMLPYWDWTIDSQSPETQFAMTEGGGNGEGPDNCVIKGRFARWMREIPTEGCLKRIFNGGDKMVSIYPPESLNNFIDVASDYLQFHDIMEYGPHNNVHRAIGGDMAELYSPNDPLFWIHHGFIDKIWHRWQKLHPDVQYGYGGIVRSGNTTEDTSPNASATMCDNLVPFNIPVSAVMDISSAGLCYTYTDSPGDFIRAPFSQPVIPLSKVQLLANPDYAKIFGGLSPFDRNDLNNLRIPQALEKDWLDQRNMDFVKTRRFEQTNAELLQKLRGLNYTSPVSLDNVQSTIELLKTMGQQYSSPYDTKELPDPRIPDASQWAHICPLSTHLFAGLRQDPRYIPSP</sequence>
<organism evidence="5 6">
    <name type="scientific">Basidiobolus ranarum</name>
    <dbReference type="NCBI Taxonomy" id="34480"/>
    <lineage>
        <taxon>Eukaryota</taxon>
        <taxon>Fungi</taxon>
        <taxon>Fungi incertae sedis</taxon>
        <taxon>Zoopagomycota</taxon>
        <taxon>Entomophthoromycotina</taxon>
        <taxon>Basidiobolomycetes</taxon>
        <taxon>Basidiobolales</taxon>
        <taxon>Basidiobolaceae</taxon>
        <taxon>Basidiobolus</taxon>
    </lineage>
</organism>
<dbReference type="Proteomes" id="UP001479436">
    <property type="component" value="Unassembled WGS sequence"/>
</dbReference>
<comment type="caution">
    <text evidence="5">The sequence shown here is derived from an EMBL/GenBank/DDBJ whole genome shotgun (WGS) entry which is preliminary data.</text>
</comment>
<reference evidence="5 6" key="1">
    <citation type="submission" date="2023-04" db="EMBL/GenBank/DDBJ databases">
        <title>Genome of Basidiobolus ranarum AG-B5.</title>
        <authorList>
            <person name="Stajich J.E."/>
            <person name="Carter-House D."/>
            <person name="Gryganskyi A."/>
        </authorList>
    </citation>
    <scope>NUCLEOTIDE SEQUENCE [LARGE SCALE GENOMIC DNA]</scope>
    <source>
        <strain evidence="5 6">AG-B5</strain>
    </source>
</reference>
<feature type="signal peptide" evidence="3">
    <location>
        <begin position="1"/>
        <end position="22"/>
    </location>
</feature>
<evidence type="ECO:0000259" key="4">
    <source>
        <dbReference type="PROSITE" id="PS00498"/>
    </source>
</evidence>
<dbReference type="Gene3D" id="1.10.1280.10">
    <property type="entry name" value="Di-copper center containing domain from catechol oxidase"/>
    <property type="match status" value="1"/>
</dbReference>
<dbReference type="InterPro" id="IPR050316">
    <property type="entry name" value="Tyrosinase/Hemocyanin"/>
</dbReference>
<keyword evidence="2" id="KW-0186">Copper</keyword>
<accession>A0ABR2WSR4</accession>
<gene>
    <name evidence="5" type="ORF">K7432_008026</name>
</gene>
<dbReference type="EMBL" id="JASJQH010000426">
    <property type="protein sequence ID" value="KAK9764456.1"/>
    <property type="molecule type" value="Genomic_DNA"/>
</dbReference>
<name>A0ABR2WSR4_9FUNG</name>
<dbReference type="SUPFAM" id="SSF48056">
    <property type="entry name" value="Di-copper centre-containing domain"/>
    <property type="match status" value="1"/>
</dbReference>